<protein>
    <submittedName>
        <fullName evidence="1">Uncharacterized protein</fullName>
    </submittedName>
</protein>
<dbReference type="Gene3D" id="2.40.70.10">
    <property type="entry name" value="Acid Proteases"/>
    <property type="match status" value="1"/>
</dbReference>
<dbReference type="AlphaFoldDB" id="A0AA35R8X2"/>
<dbReference type="PROSITE" id="PS00141">
    <property type="entry name" value="ASP_PROTEASE"/>
    <property type="match status" value="1"/>
</dbReference>
<proteinExistence type="predicted"/>
<accession>A0AA35R8X2</accession>
<dbReference type="InterPro" id="IPR001969">
    <property type="entry name" value="Aspartic_peptidase_AS"/>
</dbReference>
<evidence type="ECO:0000313" key="1">
    <source>
        <dbReference type="EMBL" id="CAI8005822.1"/>
    </source>
</evidence>
<organism evidence="1 2">
    <name type="scientific">Geodia barretti</name>
    <name type="common">Barrett's horny sponge</name>
    <dbReference type="NCBI Taxonomy" id="519541"/>
    <lineage>
        <taxon>Eukaryota</taxon>
        <taxon>Metazoa</taxon>
        <taxon>Porifera</taxon>
        <taxon>Demospongiae</taxon>
        <taxon>Heteroscleromorpha</taxon>
        <taxon>Tetractinellida</taxon>
        <taxon>Astrophorina</taxon>
        <taxon>Geodiidae</taxon>
        <taxon>Geodia</taxon>
    </lineage>
</organism>
<gene>
    <name evidence="1" type="ORF">GBAR_LOCUS4421</name>
</gene>
<evidence type="ECO:0000313" key="2">
    <source>
        <dbReference type="Proteomes" id="UP001174909"/>
    </source>
</evidence>
<dbReference type="GO" id="GO:0006508">
    <property type="term" value="P:proteolysis"/>
    <property type="evidence" value="ECO:0007669"/>
    <property type="project" value="InterPro"/>
</dbReference>
<dbReference type="EMBL" id="CASHTH010000636">
    <property type="protein sequence ID" value="CAI8005822.1"/>
    <property type="molecule type" value="Genomic_DNA"/>
</dbReference>
<dbReference type="InterPro" id="IPR021109">
    <property type="entry name" value="Peptidase_aspartic_dom_sf"/>
</dbReference>
<name>A0AA35R8X2_GEOBA</name>
<keyword evidence="2" id="KW-1185">Reference proteome</keyword>
<dbReference type="SUPFAM" id="SSF50630">
    <property type="entry name" value="Acid proteases"/>
    <property type="match status" value="1"/>
</dbReference>
<dbReference type="GO" id="GO:0004190">
    <property type="term" value="F:aspartic-type endopeptidase activity"/>
    <property type="evidence" value="ECO:0007669"/>
    <property type="project" value="InterPro"/>
</dbReference>
<dbReference type="Proteomes" id="UP001174909">
    <property type="component" value="Unassembled WGS sequence"/>
</dbReference>
<comment type="caution">
    <text evidence="1">The sequence shown here is derived from an EMBL/GenBank/DDBJ whole genome shotgun (WGS) entry which is preliminary data.</text>
</comment>
<dbReference type="CDD" id="cd00303">
    <property type="entry name" value="retropepsin_like"/>
    <property type="match status" value="1"/>
</dbReference>
<dbReference type="Pfam" id="PF13650">
    <property type="entry name" value="Asp_protease_2"/>
    <property type="match status" value="1"/>
</dbReference>
<sequence>MAEIHIGNITGGDTRPVIALVDTGATESAFPADLLEQLHIPATERPMDYVLADGTTLRCSRGLARISITVRSGETLSSICPVAFWPDESGQCVGATTLQILTLAVDPVNEELVPVSALRRGWPGDIPVQ</sequence>
<reference evidence="1" key="1">
    <citation type="submission" date="2023-03" db="EMBL/GenBank/DDBJ databases">
        <authorList>
            <person name="Steffen K."/>
            <person name="Cardenas P."/>
        </authorList>
    </citation>
    <scope>NUCLEOTIDE SEQUENCE</scope>
</reference>